<dbReference type="AlphaFoldDB" id="A0A0G1RHC1"/>
<dbReference type="Gene3D" id="1.20.1440.60">
    <property type="entry name" value="23S rRNA-intervening sequence"/>
    <property type="match status" value="1"/>
</dbReference>
<comment type="caution">
    <text evidence="1">The sequence shown here is derived from an EMBL/GenBank/DDBJ whole genome shotgun (WGS) entry which is preliminary data.</text>
</comment>
<evidence type="ECO:0008006" key="3">
    <source>
        <dbReference type="Google" id="ProtNLM"/>
    </source>
</evidence>
<dbReference type="PANTHER" id="PTHR38471">
    <property type="entry name" value="FOUR HELIX BUNDLE PROTEIN"/>
    <property type="match status" value="1"/>
</dbReference>
<dbReference type="InterPro" id="IPR012657">
    <property type="entry name" value="23S_rRNA-intervening_sequence"/>
</dbReference>
<dbReference type="InterPro" id="IPR036583">
    <property type="entry name" value="23S_rRNA_IVS_sf"/>
</dbReference>
<proteinExistence type="predicted"/>
<name>A0A0G1RHC1_9BACT</name>
<dbReference type="PIRSF" id="PIRSF035652">
    <property type="entry name" value="CHP02436"/>
    <property type="match status" value="1"/>
</dbReference>
<dbReference type="SUPFAM" id="SSF158446">
    <property type="entry name" value="IVS-encoded protein-like"/>
    <property type="match status" value="1"/>
</dbReference>
<protein>
    <recommendedName>
        <fullName evidence="3">Four helix bundle protein</fullName>
    </recommendedName>
</protein>
<evidence type="ECO:0000313" key="1">
    <source>
        <dbReference type="EMBL" id="KKU56679.1"/>
    </source>
</evidence>
<dbReference type="EMBL" id="LCNM01000004">
    <property type="protein sequence ID" value="KKU56679.1"/>
    <property type="molecule type" value="Genomic_DNA"/>
</dbReference>
<sequence>MTQVSNKYDLEERTTVFAERIVDLCKRCPKNSVTIPILDQLIRSGTSIGANYCEANVASSKKDFNSKIFICKKESRETKYWLRLLGSALDDENLKQECRDLWKEAQEFNLIFSKIVSKKKVLNEN</sequence>
<dbReference type="PANTHER" id="PTHR38471:SF2">
    <property type="entry name" value="FOUR HELIX BUNDLE PROTEIN"/>
    <property type="match status" value="1"/>
</dbReference>
<dbReference type="Pfam" id="PF05635">
    <property type="entry name" value="23S_rRNA_IVP"/>
    <property type="match status" value="1"/>
</dbReference>
<accession>A0A0G1RHC1</accession>
<reference evidence="1 2" key="1">
    <citation type="journal article" date="2015" name="Nature">
        <title>rRNA introns, odd ribosomes, and small enigmatic genomes across a large radiation of phyla.</title>
        <authorList>
            <person name="Brown C.T."/>
            <person name="Hug L.A."/>
            <person name="Thomas B.C."/>
            <person name="Sharon I."/>
            <person name="Castelle C.J."/>
            <person name="Singh A."/>
            <person name="Wilkins M.J."/>
            <person name="Williams K.H."/>
            <person name="Banfield J.F."/>
        </authorList>
    </citation>
    <scope>NUCLEOTIDE SEQUENCE [LARGE SCALE GENOMIC DNA]</scope>
</reference>
<evidence type="ECO:0000313" key="2">
    <source>
        <dbReference type="Proteomes" id="UP000034607"/>
    </source>
</evidence>
<dbReference type="Proteomes" id="UP000034607">
    <property type="component" value="Unassembled WGS sequence"/>
</dbReference>
<organism evidence="1 2">
    <name type="scientific">Candidatus Amesbacteria bacterium GW2011_GWA2_47_11</name>
    <dbReference type="NCBI Taxonomy" id="1618357"/>
    <lineage>
        <taxon>Bacteria</taxon>
        <taxon>Candidatus Amesiibacteriota</taxon>
    </lineage>
</organism>
<gene>
    <name evidence="1" type="ORF">UX78_C0004G0005</name>
</gene>
<dbReference type="NCBIfam" id="TIGR02436">
    <property type="entry name" value="four helix bundle protein"/>
    <property type="match status" value="1"/>
</dbReference>